<gene>
    <name evidence="6" type="ORF">BINO364_LOCUS1051</name>
</gene>
<comment type="subcellular location">
    <subcellularLocation>
        <location evidence="1">Nucleus</location>
    </subcellularLocation>
</comment>
<dbReference type="InterPro" id="IPR046938">
    <property type="entry name" value="DNA_clamp_sf"/>
</dbReference>
<evidence type="ECO:0008006" key="8">
    <source>
        <dbReference type="Google" id="ProtNLM"/>
    </source>
</evidence>
<name>A0A8J9Y1D9_9NEOP</name>
<evidence type="ECO:0000256" key="4">
    <source>
        <dbReference type="ARBA" id="ARBA00023204"/>
    </source>
</evidence>
<dbReference type="AlphaFoldDB" id="A0A8J9Y1D9"/>
<dbReference type="EMBL" id="OV170221">
    <property type="protein sequence ID" value="CAH0713954.1"/>
    <property type="molecule type" value="Genomic_DNA"/>
</dbReference>
<organism evidence="6 7">
    <name type="scientific">Brenthis ino</name>
    <name type="common">lesser marbled fritillary</name>
    <dbReference type="NCBI Taxonomy" id="405034"/>
    <lineage>
        <taxon>Eukaryota</taxon>
        <taxon>Metazoa</taxon>
        <taxon>Ecdysozoa</taxon>
        <taxon>Arthropoda</taxon>
        <taxon>Hexapoda</taxon>
        <taxon>Insecta</taxon>
        <taxon>Pterygota</taxon>
        <taxon>Neoptera</taxon>
        <taxon>Endopterygota</taxon>
        <taxon>Lepidoptera</taxon>
        <taxon>Glossata</taxon>
        <taxon>Ditrysia</taxon>
        <taxon>Papilionoidea</taxon>
        <taxon>Nymphalidae</taxon>
        <taxon>Heliconiinae</taxon>
        <taxon>Argynnini</taxon>
        <taxon>Brenthis</taxon>
    </lineage>
</organism>
<reference evidence="6" key="1">
    <citation type="submission" date="2021-12" db="EMBL/GenBank/DDBJ databases">
        <authorList>
            <person name="Martin H S."/>
        </authorList>
    </citation>
    <scope>NUCLEOTIDE SEQUENCE</scope>
</reference>
<dbReference type="Gene3D" id="3.70.10.10">
    <property type="match status" value="1"/>
</dbReference>
<dbReference type="OrthoDB" id="337581at2759"/>
<comment type="similarity">
    <text evidence="2">Belongs to the rad1 family.</text>
</comment>
<accession>A0A8J9Y1D9</accession>
<sequence>MSKNSVSEIPYIAEEVLNCIEEKIHSTGNKQLSDEDLLNLNSVYGIVLQRALDILEKYPFLETYYTANKARILKIKMDEGTSQYYFTASMDSGKTLYSLLKAIQFQECAIFCAMPEGLKLTVEEGKCVQASAYVPADNFTEYHVKDDVDVLFKISIAVLTECLNIFGASEESSLKMYYRSEGSPLLLVLQPQSVNNVMTDCEISTQTADSVLELRDEDASEVAKLVLKASAFLGLLADLERSCDIIELNLSPDHPHVSIVTYGMQDRSCIDVPKSSEMVQSFSCEKPVTLKYQLSHIRLIMKALAVSSKVVLRCSSNGLLLLQLKLEKEDQRQMFSEFYIVPLLEEY</sequence>
<keyword evidence="7" id="KW-1185">Reference proteome</keyword>
<evidence type="ECO:0000313" key="6">
    <source>
        <dbReference type="EMBL" id="CAH0713954.1"/>
    </source>
</evidence>
<dbReference type="GO" id="GO:0030896">
    <property type="term" value="C:checkpoint clamp complex"/>
    <property type="evidence" value="ECO:0007669"/>
    <property type="project" value="TreeGrafter"/>
</dbReference>
<dbReference type="GO" id="GO:0006281">
    <property type="term" value="P:DNA repair"/>
    <property type="evidence" value="ECO:0007669"/>
    <property type="project" value="UniProtKB-KW"/>
</dbReference>
<dbReference type="PANTHER" id="PTHR10870:SF0">
    <property type="entry name" value="CELL CYCLE CHECKPOINT PROTEIN RAD1"/>
    <property type="match status" value="1"/>
</dbReference>
<keyword evidence="4" id="KW-0234">DNA repair</keyword>
<dbReference type="InterPro" id="IPR003011">
    <property type="entry name" value="Cell_cycle_checkpoint_Rad1"/>
</dbReference>
<proteinExistence type="inferred from homology"/>
<dbReference type="InterPro" id="IPR003021">
    <property type="entry name" value="Rad1_Rec1_Rad17"/>
</dbReference>
<evidence type="ECO:0000313" key="7">
    <source>
        <dbReference type="Proteomes" id="UP000838878"/>
    </source>
</evidence>
<evidence type="ECO:0000256" key="1">
    <source>
        <dbReference type="ARBA" id="ARBA00004123"/>
    </source>
</evidence>
<dbReference type="Proteomes" id="UP000838878">
    <property type="component" value="Chromosome 1"/>
</dbReference>
<dbReference type="PANTHER" id="PTHR10870">
    <property type="entry name" value="CELL CYCLE CHECKPOINT PROTEIN RAD1"/>
    <property type="match status" value="1"/>
</dbReference>
<feature type="non-terminal residue" evidence="6">
    <location>
        <position position="347"/>
    </location>
</feature>
<dbReference type="CDD" id="cd00577">
    <property type="entry name" value="PCNA"/>
    <property type="match status" value="1"/>
</dbReference>
<keyword evidence="3" id="KW-0227">DNA damage</keyword>
<protein>
    <recommendedName>
        <fullName evidence="8">Cell cycle checkpoint protein RAD1</fullName>
    </recommendedName>
</protein>
<dbReference type="GO" id="GO:0000077">
    <property type="term" value="P:DNA damage checkpoint signaling"/>
    <property type="evidence" value="ECO:0007669"/>
    <property type="project" value="InterPro"/>
</dbReference>
<dbReference type="Pfam" id="PF02144">
    <property type="entry name" value="Rad1"/>
    <property type="match status" value="1"/>
</dbReference>
<keyword evidence="5" id="KW-0539">Nucleus</keyword>
<evidence type="ECO:0000256" key="5">
    <source>
        <dbReference type="ARBA" id="ARBA00023242"/>
    </source>
</evidence>
<dbReference type="SUPFAM" id="SSF55979">
    <property type="entry name" value="DNA clamp"/>
    <property type="match status" value="1"/>
</dbReference>
<dbReference type="PRINTS" id="PR01246">
    <property type="entry name" value="RAD1REPAIR"/>
</dbReference>
<evidence type="ECO:0000256" key="3">
    <source>
        <dbReference type="ARBA" id="ARBA00022763"/>
    </source>
</evidence>
<evidence type="ECO:0000256" key="2">
    <source>
        <dbReference type="ARBA" id="ARBA00010991"/>
    </source>
</evidence>
<dbReference type="PRINTS" id="PR01245">
    <property type="entry name" value="RAD1REC1"/>
</dbReference>